<dbReference type="SUPFAM" id="SSF46548">
    <property type="entry name" value="alpha-helical ferredoxin"/>
    <property type="match status" value="1"/>
</dbReference>
<dbReference type="EMBL" id="CP021255">
    <property type="protein sequence ID" value="AVD71909.1"/>
    <property type="molecule type" value="Genomic_DNA"/>
</dbReference>
<evidence type="ECO:0000256" key="4">
    <source>
        <dbReference type="ARBA" id="ARBA00023004"/>
    </source>
</evidence>
<evidence type="ECO:0000256" key="6">
    <source>
        <dbReference type="SAM" id="Phobius"/>
    </source>
</evidence>
<keyword evidence="3" id="KW-0560">Oxidoreductase</keyword>
<dbReference type="InterPro" id="IPR017896">
    <property type="entry name" value="4Fe4S_Fe-S-bd"/>
</dbReference>
<keyword evidence="6" id="KW-0812">Transmembrane</keyword>
<evidence type="ECO:0000313" key="8">
    <source>
        <dbReference type="EMBL" id="AVD71909.1"/>
    </source>
</evidence>
<evidence type="ECO:0000259" key="7">
    <source>
        <dbReference type="PROSITE" id="PS51379"/>
    </source>
</evidence>
<feature type="transmembrane region" description="Helical" evidence="6">
    <location>
        <begin position="325"/>
        <end position="347"/>
    </location>
</feature>
<name>A0A2L1GQF3_9BACT</name>
<dbReference type="Proteomes" id="UP000239867">
    <property type="component" value="Chromosome"/>
</dbReference>
<dbReference type="AlphaFoldDB" id="A0A2L1GQF3"/>
<dbReference type="InterPro" id="IPR009051">
    <property type="entry name" value="Helical_ferredxn"/>
</dbReference>
<evidence type="ECO:0000313" key="9">
    <source>
        <dbReference type="Proteomes" id="UP000239867"/>
    </source>
</evidence>
<evidence type="ECO:0000256" key="5">
    <source>
        <dbReference type="ARBA" id="ARBA00023014"/>
    </source>
</evidence>
<accession>A0A2L1GQF3</accession>
<dbReference type="Pfam" id="PF13183">
    <property type="entry name" value="Fer4_8"/>
    <property type="match status" value="1"/>
</dbReference>
<keyword evidence="4" id="KW-0408">Iron</keyword>
<dbReference type="GO" id="GO:0016491">
    <property type="term" value="F:oxidoreductase activity"/>
    <property type="evidence" value="ECO:0007669"/>
    <property type="project" value="UniProtKB-KW"/>
</dbReference>
<dbReference type="GO" id="GO:0005886">
    <property type="term" value="C:plasma membrane"/>
    <property type="evidence" value="ECO:0007669"/>
    <property type="project" value="TreeGrafter"/>
</dbReference>
<feature type="transmembrane region" description="Helical" evidence="6">
    <location>
        <begin position="117"/>
        <end position="135"/>
    </location>
</feature>
<proteinExistence type="predicted"/>
<dbReference type="Gene3D" id="1.20.950.20">
    <property type="entry name" value="Transmembrane di-heme cytochromes, Chain C"/>
    <property type="match status" value="1"/>
</dbReference>
<dbReference type="InterPro" id="IPR051460">
    <property type="entry name" value="HdrC_iron-sulfur_subunit"/>
</dbReference>
<keyword evidence="6" id="KW-1133">Transmembrane helix</keyword>
<evidence type="ECO:0000256" key="1">
    <source>
        <dbReference type="ARBA" id="ARBA00022485"/>
    </source>
</evidence>
<dbReference type="OrthoDB" id="9794954at2"/>
<feature type="transmembrane region" description="Helical" evidence="6">
    <location>
        <begin position="288"/>
        <end position="305"/>
    </location>
</feature>
<organism evidence="8 9">
    <name type="scientific">Desulfobulbus oralis</name>
    <dbReference type="NCBI Taxonomy" id="1986146"/>
    <lineage>
        <taxon>Bacteria</taxon>
        <taxon>Pseudomonadati</taxon>
        <taxon>Thermodesulfobacteriota</taxon>
        <taxon>Desulfobulbia</taxon>
        <taxon>Desulfobulbales</taxon>
        <taxon>Desulfobulbaceae</taxon>
        <taxon>Desulfobulbus</taxon>
    </lineage>
</organism>
<evidence type="ECO:0000256" key="2">
    <source>
        <dbReference type="ARBA" id="ARBA00022723"/>
    </source>
</evidence>
<feature type="transmembrane region" description="Helical" evidence="6">
    <location>
        <begin position="167"/>
        <end position="186"/>
    </location>
</feature>
<feature type="transmembrane region" description="Helical" evidence="6">
    <location>
        <begin position="353"/>
        <end position="372"/>
    </location>
</feature>
<dbReference type="Gene3D" id="1.10.1060.10">
    <property type="entry name" value="Alpha-helical ferredoxin"/>
    <property type="match status" value="1"/>
</dbReference>
<evidence type="ECO:0000256" key="3">
    <source>
        <dbReference type="ARBA" id="ARBA00023002"/>
    </source>
</evidence>
<feature type="transmembrane region" description="Helical" evidence="6">
    <location>
        <begin position="248"/>
        <end position="264"/>
    </location>
</feature>
<dbReference type="PANTHER" id="PTHR43255:SF1">
    <property type="entry name" value="IRON-SULFUR-BINDING OXIDOREDUCTASE FADF-RELATED"/>
    <property type="match status" value="1"/>
</dbReference>
<dbReference type="PROSITE" id="PS51379">
    <property type="entry name" value="4FE4S_FER_2"/>
    <property type="match status" value="1"/>
</dbReference>
<gene>
    <name evidence="8" type="ORF">CAY53_10865</name>
</gene>
<dbReference type="RefSeq" id="WP_104937123.1">
    <property type="nucleotide sequence ID" value="NZ_CP021255.1"/>
</dbReference>
<sequence>MSINVQPDRQFIASLKEAGGDALKKCYQCATCSVACPLSTDGSPFPRREMIYAQWGLKDKLVNDPNVFLCHQCGDCTAMCPRGARPGDVMGAVRAYVYAELGWPKFLARMCASQDNLWKLIAIPATVVLLLWLISGGMHLPSAQEFATAGYQHFFGHWDWRYLDRNVMFIDMFMLAALAIAVWSFYKGTVTLWRGMAQSLPRETVAYRPTLGQFLKEFLWPSIVEIVQHKRFDECKENNDRIRGHKPLMLAFIGLFMVTCYSVIKNDVFGIVFPSLHGPISMLNPVKWLANIAAVAMIYGIVVLWQNRKKMEDAGKARYTFYDWFYIWIIAAVGVTGLGAELLRLVHLPLPGYFFYFWHLVSVAMMFLYLPYSKFAHLVYRTEAYAFDLYRKSAYAKNPLNS</sequence>
<feature type="domain" description="4Fe-4S ferredoxin-type" evidence="7">
    <location>
        <begin position="59"/>
        <end position="90"/>
    </location>
</feature>
<protein>
    <submittedName>
        <fullName evidence="8">Heterodisulfide reductase</fullName>
    </submittedName>
</protein>
<dbReference type="GO" id="GO:0051539">
    <property type="term" value="F:4 iron, 4 sulfur cluster binding"/>
    <property type="evidence" value="ECO:0007669"/>
    <property type="project" value="UniProtKB-KW"/>
</dbReference>
<dbReference type="NCBIfam" id="NF038018">
    <property type="entry name" value="qmoC"/>
    <property type="match status" value="1"/>
</dbReference>
<keyword evidence="5" id="KW-0411">Iron-sulfur</keyword>
<dbReference type="PANTHER" id="PTHR43255">
    <property type="entry name" value="IRON-SULFUR-BINDING OXIDOREDUCTASE FADF-RELATED-RELATED"/>
    <property type="match status" value="1"/>
</dbReference>
<dbReference type="PROSITE" id="PS00198">
    <property type="entry name" value="4FE4S_FER_1"/>
    <property type="match status" value="1"/>
</dbReference>
<dbReference type="KEGG" id="deo:CAY53_10865"/>
<keyword evidence="2" id="KW-0479">Metal-binding</keyword>
<keyword evidence="1" id="KW-0004">4Fe-4S</keyword>
<dbReference type="SUPFAM" id="SSF103501">
    <property type="entry name" value="Respiratory nitrate reductase 1 gamma chain"/>
    <property type="match status" value="1"/>
</dbReference>
<keyword evidence="6" id="KW-0472">Membrane</keyword>
<dbReference type="InterPro" id="IPR036197">
    <property type="entry name" value="NarG-like_sf"/>
</dbReference>
<dbReference type="GO" id="GO:0046872">
    <property type="term" value="F:metal ion binding"/>
    <property type="evidence" value="ECO:0007669"/>
    <property type="project" value="UniProtKB-KW"/>
</dbReference>
<keyword evidence="9" id="KW-1185">Reference proteome</keyword>
<dbReference type="InterPro" id="IPR017900">
    <property type="entry name" value="4Fe4S_Fe_S_CS"/>
</dbReference>
<reference evidence="8 9" key="1">
    <citation type="journal article" date="2018" name="MBio">
        <title>Insights into the evolution of host association through the isolation and characterization of a novel human periodontal pathobiont, Desulfobulbus oralis.</title>
        <authorList>
            <person name="Cross K.L."/>
            <person name="Chirania P."/>
            <person name="Xiong W."/>
            <person name="Beall C.J."/>
            <person name="Elkins J.G."/>
            <person name="Giannone R.J."/>
            <person name="Griffen A.L."/>
            <person name="Guss A.M."/>
            <person name="Hettich R.L."/>
            <person name="Joshi S.S."/>
            <person name="Mokrzan E.M."/>
            <person name="Martin R.K."/>
            <person name="Zhulin I.B."/>
            <person name="Leys E.J."/>
            <person name="Podar M."/>
        </authorList>
    </citation>
    <scope>NUCLEOTIDE SEQUENCE [LARGE SCALE GENOMIC DNA]</scope>
    <source>
        <strain evidence="8 9">ORNL</strain>
    </source>
</reference>